<dbReference type="RefSeq" id="XP_031868684.1">
    <property type="nucleotide sequence ID" value="XM_032015263.1"/>
</dbReference>
<dbReference type="AlphaFoldDB" id="A0A370TKH8"/>
<dbReference type="InterPro" id="IPR011333">
    <property type="entry name" value="SKP1/BTB/POZ_sf"/>
</dbReference>
<dbReference type="Pfam" id="PF00651">
    <property type="entry name" value="BTB"/>
    <property type="match status" value="1"/>
</dbReference>
<evidence type="ECO:0000313" key="4">
    <source>
        <dbReference type="Proteomes" id="UP000254866"/>
    </source>
</evidence>
<dbReference type="SMART" id="SM00225">
    <property type="entry name" value="BTB"/>
    <property type="match status" value="1"/>
</dbReference>
<protein>
    <recommendedName>
        <fullName evidence="2">BTB domain-containing protein</fullName>
    </recommendedName>
</protein>
<organism evidence="3 4">
    <name type="scientific">Venustampulla echinocandica</name>
    <dbReference type="NCBI Taxonomy" id="2656787"/>
    <lineage>
        <taxon>Eukaryota</taxon>
        <taxon>Fungi</taxon>
        <taxon>Dikarya</taxon>
        <taxon>Ascomycota</taxon>
        <taxon>Pezizomycotina</taxon>
        <taxon>Leotiomycetes</taxon>
        <taxon>Helotiales</taxon>
        <taxon>Pleuroascaceae</taxon>
        <taxon>Venustampulla</taxon>
    </lineage>
</organism>
<gene>
    <name evidence="3" type="ORF">BP5553_06640</name>
</gene>
<evidence type="ECO:0000313" key="3">
    <source>
        <dbReference type="EMBL" id="RDL36028.1"/>
    </source>
</evidence>
<dbReference type="SUPFAM" id="SSF54695">
    <property type="entry name" value="POZ domain"/>
    <property type="match status" value="1"/>
</dbReference>
<feature type="region of interest" description="Disordered" evidence="1">
    <location>
        <begin position="1"/>
        <end position="45"/>
    </location>
</feature>
<feature type="domain" description="BTB" evidence="2">
    <location>
        <begin position="52"/>
        <end position="123"/>
    </location>
</feature>
<reference evidence="3 4" key="1">
    <citation type="journal article" date="2018" name="IMA Fungus">
        <title>IMA Genome-F 9: Draft genome sequence of Annulohypoxylon stygium, Aspergillus mulundensis, Berkeleyomyces basicola (syn. Thielaviopsis basicola), Ceratocystis smalleyi, two Cercospora beticola strains, Coleophoma cylindrospora, Fusarium fracticaudum, Phialophora cf. hyalina, and Morchella septimelata.</title>
        <authorList>
            <person name="Wingfield B.D."/>
            <person name="Bills G.F."/>
            <person name="Dong Y."/>
            <person name="Huang W."/>
            <person name="Nel W.J."/>
            <person name="Swalarsk-Parry B.S."/>
            <person name="Vaghefi N."/>
            <person name="Wilken P.M."/>
            <person name="An Z."/>
            <person name="de Beer Z.W."/>
            <person name="De Vos L."/>
            <person name="Chen L."/>
            <person name="Duong T.A."/>
            <person name="Gao Y."/>
            <person name="Hammerbacher A."/>
            <person name="Kikkert J.R."/>
            <person name="Li Y."/>
            <person name="Li H."/>
            <person name="Li K."/>
            <person name="Li Q."/>
            <person name="Liu X."/>
            <person name="Ma X."/>
            <person name="Naidoo K."/>
            <person name="Pethybridge S.J."/>
            <person name="Sun J."/>
            <person name="Steenkamp E.T."/>
            <person name="van der Nest M.A."/>
            <person name="van Wyk S."/>
            <person name="Wingfield M.J."/>
            <person name="Xiong C."/>
            <person name="Yue Q."/>
            <person name="Zhang X."/>
        </authorList>
    </citation>
    <scope>NUCLEOTIDE SEQUENCE [LARGE SCALE GENOMIC DNA]</scope>
    <source>
        <strain evidence="3 4">BP 5553</strain>
    </source>
</reference>
<proteinExistence type="predicted"/>
<dbReference type="EMBL" id="NPIC01000005">
    <property type="protein sequence ID" value="RDL36028.1"/>
    <property type="molecule type" value="Genomic_DNA"/>
</dbReference>
<dbReference type="GeneID" id="43599489"/>
<evidence type="ECO:0000256" key="1">
    <source>
        <dbReference type="SAM" id="MobiDB-lite"/>
    </source>
</evidence>
<sequence length="299" mass="34240">MLSFVSGSGARSRRSAQQISSSEPRGEVENMSSTAPRRSARLPLPGFSGPQSIVTIHVSRNKRKQTFLVHKQFICFYSSYFNAAFNGEFQEGQTQTLELENVFPSLFAIFVNWIYTQKIVADDNYAPTLFSLIQLWILADRLLVPKLQNKILGQLEIRRADNVPFSGETLASFYNHTVTGSPLRRYLAAWCSNGIECKIKLADGYPQELLIDIFNWNLEHNNTHPGYFTDKQIKDLFWVKSEEDDVIDRERLLGLQIPFQGAFKIVHNLYSAILVLPYLYRQQKDAAIFHNCWGTQATF</sequence>
<dbReference type="PROSITE" id="PS50097">
    <property type="entry name" value="BTB"/>
    <property type="match status" value="1"/>
</dbReference>
<dbReference type="CDD" id="cd18186">
    <property type="entry name" value="BTB_POZ_ZBTB_KLHL-like"/>
    <property type="match status" value="1"/>
</dbReference>
<dbReference type="Gene3D" id="3.30.710.10">
    <property type="entry name" value="Potassium Channel Kv1.1, Chain A"/>
    <property type="match status" value="1"/>
</dbReference>
<dbReference type="InterPro" id="IPR000210">
    <property type="entry name" value="BTB/POZ_dom"/>
</dbReference>
<evidence type="ECO:0000259" key="2">
    <source>
        <dbReference type="PROSITE" id="PS50097"/>
    </source>
</evidence>
<name>A0A370TKH8_9HELO</name>
<feature type="compositionally biased region" description="Low complexity" evidence="1">
    <location>
        <begin position="1"/>
        <end position="22"/>
    </location>
</feature>
<comment type="caution">
    <text evidence="3">The sequence shown here is derived from an EMBL/GenBank/DDBJ whole genome shotgun (WGS) entry which is preliminary data.</text>
</comment>
<keyword evidence="4" id="KW-1185">Reference proteome</keyword>
<accession>A0A370TKH8</accession>
<dbReference type="OrthoDB" id="194443at2759"/>
<dbReference type="PANTHER" id="PTHR47843:SF2">
    <property type="entry name" value="BTB DOMAIN-CONTAINING PROTEIN"/>
    <property type="match status" value="1"/>
</dbReference>
<dbReference type="Proteomes" id="UP000254866">
    <property type="component" value="Unassembled WGS sequence"/>
</dbReference>
<dbReference type="PANTHER" id="PTHR47843">
    <property type="entry name" value="BTB DOMAIN-CONTAINING PROTEIN-RELATED"/>
    <property type="match status" value="1"/>
</dbReference>